<dbReference type="PANTHER" id="PTHR34536:SF4">
    <property type="entry name" value="BTZ DOMAIN-CONTAINING PROTEIN"/>
    <property type="match status" value="1"/>
</dbReference>
<sequence length="398" mass="44358">MKSKVNSKKLVRFWCWIEVIKDQETVLSRGFGIMAVPESEEVGFKRIGFSVSDSDANLPIKKRRFPTVHFSPSPSEGISSFHPDGNLLKIERPSPPKKVSSFNPDENSLKVEQPSLSVTIVSSSSADTCYGLSNRNQDCVSNENKRKSDTHSCYVDMVQNDIGMPGVEFPGPGLGGHEDKSLVTEKHSVHRSPEIYGGLKLSSTGVDSDPLGSNKEEEIDVKMPEEKCGSSICQVEGGAEASEKLVSYQSCEHKGNSIKAFIPSKEHLHLRINSSSPKPTLEEDPYVSEYESDGNWNIAEVEDDDDDNNIEEDYEDGEVRESMRKEVHACEKREIEPLDHADCDDKKINSAGLPGHECFTLGPLEQETKPENRTLRVKTMFILQLKVHLVSKNMKIFV</sequence>
<proteinExistence type="predicted"/>
<gene>
    <name evidence="2" type="ORF">SDJN03_23181</name>
</gene>
<protein>
    <submittedName>
        <fullName evidence="2">Uncharacterized protein</fullName>
    </submittedName>
</protein>
<organism evidence="2 3">
    <name type="scientific">Cucurbita argyrosperma subsp. sororia</name>
    <dbReference type="NCBI Taxonomy" id="37648"/>
    <lineage>
        <taxon>Eukaryota</taxon>
        <taxon>Viridiplantae</taxon>
        <taxon>Streptophyta</taxon>
        <taxon>Embryophyta</taxon>
        <taxon>Tracheophyta</taxon>
        <taxon>Spermatophyta</taxon>
        <taxon>Magnoliopsida</taxon>
        <taxon>eudicotyledons</taxon>
        <taxon>Gunneridae</taxon>
        <taxon>Pentapetalae</taxon>
        <taxon>rosids</taxon>
        <taxon>fabids</taxon>
        <taxon>Cucurbitales</taxon>
        <taxon>Cucurbitaceae</taxon>
        <taxon>Cucurbiteae</taxon>
        <taxon>Cucurbita</taxon>
    </lineage>
</organism>
<keyword evidence="3" id="KW-1185">Reference proteome</keyword>
<dbReference type="Proteomes" id="UP000685013">
    <property type="component" value="Chromosome 15"/>
</dbReference>
<dbReference type="EMBL" id="JAGKQH010000015">
    <property type="protein sequence ID" value="KAG6578733.1"/>
    <property type="molecule type" value="Genomic_DNA"/>
</dbReference>
<feature type="non-terminal residue" evidence="2">
    <location>
        <position position="1"/>
    </location>
</feature>
<dbReference type="PANTHER" id="PTHR34536">
    <property type="entry name" value="DENTIN SIALOPHOSPHOPROTEIN-LIKE PROTEIN"/>
    <property type="match status" value="1"/>
</dbReference>
<evidence type="ECO:0000313" key="3">
    <source>
        <dbReference type="Proteomes" id="UP000685013"/>
    </source>
</evidence>
<accession>A0AAV6MB52</accession>
<feature type="region of interest" description="Disordered" evidence="1">
    <location>
        <begin position="195"/>
        <end position="214"/>
    </location>
</feature>
<evidence type="ECO:0000256" key="1">
    <source>
        <dbReference type="SAM" id="MobiDB-lite"/>
    </source>
</evidence>
<dbReference type="AlphaFoldDB" id="A0AAV6MB52"/>
<reference evidence="2 3" key="1">
    <citation type="journal article" date="2021" name="Hortic Res">
        <title>The domestication of Cucurbita argyrosperma as revealed by the genome of its wild relative.</title>
        <authorList>
            <person name="Barrera-Redondo J."/>
            <person name="Sanchez-de la Vega G."/>
            <person name="Aguirre-Liguori J.A."/>
            <person name="Castellanos-Morales G."/>
            <person name="Gutierrez-Guerrero Y.T."/>
            <person name="Aguirre-Dugua X."/>
            <person name="Aguirre-Planter E."/>
            <person name="Tenaillon M.I."/>
            <person name="Lira-Saade R."/>
            <person name="Eguiarte L.E."/>
        </authorList>
    </citation>
    <scope>NUCLEOTIDE SEQUENCE [LARGE SCALE GENOMIC DNA]</scope>
    <source>
        <strain evidence="2">JBR-2021</strain>
    </source>
</reference>
<comment type="caution">
    <text evidence="2">The sequence shown here is derived from an EMBL/GenBank/DDBJ whole genome shotgun (WGS) entry which is preliminary data.</text>
</comment>
<evidence type="ECO:0000313" key="2">
    <source>
        <dbReference type="EMBL" id="KAG6578733.1"/>
    </source>
</evidence>
<name>A0AAV6MB52_9ROSI</name>